<feature type="transmembrane region" description="Helical" evidence="1">
    <location>
        <begin position="59"/>
        <end position="79"/>
    </location>
</feature>
<keyword evidence="1" id="KW-1133">Transmembrane helix</keyword>
<keyword evidence="1" id="KW-0812">Transmembrane</keyword>
<evidence type="ECO:0000313" key="3">
    <source>
        <dbReference type="Proteomes" id="UP000019140"/>
    </source>
</evidence>
<evidence type="ECO:0000256" key="1">
    <source>
        <dbReference type="SAM" id="Phobius"/>
    </source>
</evidence>
<accession>W4MEI5</accession>
<proteinExistence type="predicted"/>
<dbReference type="EMBL" id="AZHX01000248">
    <property type="protein sequence ID" value="ETX08311.1"/>
    <property type="molecule type" value="Genomic_DNA"/>
</dbReference>
<sequence>MEAFSFSKDSGNVRWGNTLWLNLLRAIAAGIVWAIFALIVNSDSPDAPSWWSLPFLAPIMYFILLPIYYITAKILTAILGDIIEGAINLMTFLCSFAIAIGDPLVFILHKFKPEFVPVDEYKFMNFRFVIMVLNEEGVEMNEGSL</sequence>
<evidence type="ECO:0000313" key="2">
    <source>
        <dbReference type="EMBL" id="ETX08311.1"/>
    </source>
</evidence>
<comment type="caution">
    <text evidence="2">The sequence shown here is derived from an EMBL/GenBank/DDBJ whole genome shotgun (WGS) entry which is preliminary data.</text>
</comment>
<dbReference type="Proteomes" id="UP000019140">
    <property type="component" value="Unassembled WGS sequence"/>
</dbReference>
<reference evidence="2 3" key="1">
    <citation type="journal article" date="2014" name="Nature">
        <title>An environmental bacterial taxon with a large and distinct metabolic repertoire.</title>
        <authorList>
            <person name="Wilson M.C."/>
            <person name="Mori T."/>
            <person name="Ruckert C."/>
            <person name="Uria A.R."/>
            <person name="Helf M.J."/>
            <person name="Takada K."/>
            <person name="Gernert C."/>
            <person name="Steffens U.A."/>
            <person name="Heycke N."/>
            <person name="Schmitt S."/>
            <person name="Rinke C."/>
            <person name="Helfrich E.J."/>
            <person name="Brachmann A.O."/>
            <person name="Gurgui C."/>
            <person name="Wakimoto T."/>
            <person name="Kracht M."/>
            <person name="Crusemann M."/>
            <person name="Hentschel U."/>
            <person name="Abe I."/>
            <person name="Matsunaga S."/>
            <person name="Kalinowski J."/>
            <person name="Takeyama H."/>
            <person name="Piel J."/>
        </authorList>
    </citation>
    <scope>NUCLEOTIDE SEQUENCE [LARGE SCALE GENOMIC DNA]</scope>
    <source>
        <strain evidence="3">TSY2</strain>
    </source>
</reference>
<keyword evidence="3" id="KW-1185">Reference proteome</keyword>
<gene>
    <name evidence="2" type="ORF">ETSY2_06115</name>
</gene>
<feature type="transmembrane region" description="Helical" evidence="1">
    <location>
        <begin position="20"/>
        <end position="39"/>
    </location>
</feature>
<feature type="transmembrane region" description="Helical" evidence="1">
    <location>
        <begin position="86"/>
        <end position="108"/>
    </location>
</feature>
<dbReference type="HOGENOM" id="CLU_1783337_0_0_7"/>
<organism evidence="2 3">
    <name type="scientific">Candidatus Entotheonella gemina</name>
    <dbReference type="NCBI Taxonomy" id="1429439"/>
    <lineage>
        <taxon>Bacteria</taxon>
        <taxon>Pseudomonadati</taxon>
        <taxon>Nitrospinota/Tectimicrobiota group</taxon>
        <taxon>Candidatus Tectimicrobiota</taxon>
        <taxon>Candidatus Entotheonellia</taxon>
        <taxon>Candidatus Entotheonellales</taxon>
        <taxon>Candidatus Entotheonellaceae</taxon>
        <taxon>Candidatus Entotheonella</taxon>
    </lineage>
</organism>
<dbReference type="AlphaFoldDB" id="W4MEI5"/>
<name>W4MEI5_9BACT</name>
<protein>
    <submittedName>
        <fullName evidence="2">Uncharacterized protein</fullName>
    </submittedName>
</protein>
<keyword evidence="1" id="KW-0472">Membrane</keyword>